<dbReference type="Gene3D" id="1.10.8.60">
    <property type="match status" value="1"/>
</dbReference>
<dbReference type="InterPro" id="IPR027417">
    <property type="entry name" value="P-loop_NTPase"/>
</dbReference>
<evidence type="ECO:0000313" key="7">
    <source>
        <dbReference type="Proteomes" id="UP000002428"/>
    </source>
</evidence>
<dbReference type="STRING" id="284593.Q6FVZ3"/>
<dbReference type="Proteomes" id="UP000002428">
    <property type="component" value="Chromosome D"/>
</dbReference>
<dbReference type="GO" id="GO:0034398">
    <property type="term" value="P:telomere tethering at nuclear periphery"/>
    <property type="evidence" value="ECO:0007669"/>
    <property type="project" value="EnsemblFungi"/>
</dbReference>
<dbReference type="eggNOG" id="KOG1969">
    <property type="taxonomic scope" value="Eukaryota"/>
</dbReference>
<dbReference type="GO" id="GO:0006270">
    <property type="term" value="P:DNA replication initiation"/>
    <property type="evidence" value="ECO:0007669"/>
    <property type="project" value="EnsemblFungi"/>
</dbReference>
<reference evidence="6 7" key="1">
    <citation type="journal article" date="2004" name="Nature">
        <title>Genome evolution in yeasts.</title>
        <authorList>
            <consortium name="Genolevures"/>
            <person name="Dujon B."/>
            <person name="Sherman D."/>
            <person name="Fischer G."/>
            <person name="Durrens P."/>
            <person name="Casaregola S."/>
            <person name="Lafontaine I."/>
            <person name="de Montigny J."/>
            <person name="Marck C."/>
            <person name="Neuveglise C."/>
            <person name="Talla E."/>
            <person name="Goffard N."/>
            <person name="Frangeul L."/>
            <person name="Aigle M."/>
            <person name="Anthouard V."/>
            <person name="Babour A."/>
            <person name="Barbe V."/>
            <person name="Barnay S."/>
            <person name="Blanchin S."/>
            <person name="Beckerich J.M."/>
            <person name="Beyne E."/>
            <person name="Bleykasten C."/>
            <person name="Boisrame A."/>
            <person name="Boyer J."/>
            <person name="Cattolico L."/>
            <person name="Confanioleri F."/>
            <person name="de Daruvar A."/>
            <person name="Despons L."/>
            <person name="Fabre E."/>
            <person name="Fairhead C."/>
            <person name="Ferry-Dumazet H."/>
            <person name="Groppi A."/>
            <person name="Hantraye F."/>
            <person name="Hennequin C."/>
            <person name="Jauniaux N."/>
            <person name="Joyet P."/>
            <person name="Kachouri R."/>
            <person name="Kerrest A."/>
            <person name="Koszul R."/>
            <person name="Lemaire M."/>
            <person name="Lesur I."/>
            <person name="Ma L."/>
            <person name="Muller H."/>
            <person name="Nicaud J.M."/>
            <person name="Nikolski M."/>
            <person name="Oztas S."/>
            <person name="Ozier-Kalogeropoulos O."/>
            <person name="Pellenz S."/>
            <person name="Potier S."/>
            <person name="Richard G.F."/>
            <person name="Straub M.L."/>
            <person name="Suleau A."/>
            <person name="Swennene D."/>
            <person name="Tekaia F."/>
            <person name="Wesolowski-Louvel M."/>
            <person name="Westhof E."/>
            <person name="Wirth B."/>
            <person name="Zeniou-Meyer M."/>
            <person name="Zivanovic I."/>
            <person name="Bolotin-Fukuhara M."/>
            <person name="Thierry A."/>
            <person name="Bouchier C."/>
            <person name="Caudron B."/>
            <person name="Scarpelli C."/>
            <person name="Gaillardin C."/>
            <person name="Weissenbach J."/>
            <person name="Wincker P."/>
            <person name="Souciet J.L."/>
        </authorList>
    </citation>
    <scope>NUCLEOTIDE SEQUENCE [LARGE SCALE GENOMIC DNA]</scope>
    <source>
        <strain evidence="7">ATCC 2001 / BCRC 20586 / JCM 3761 / NBRC 0622 / NRRL Y-65 / CBS 138</strain>
    </source>
</reference>
<dbReference type="GO" id="GO:0000724">
    <property type="term" value="P:double-strand break repair via homologous recombination"/>
    <property type="evidence" value="ECO:0007669"/>
    <property type="project" value="EnsemblFungi"/>
</dbReference>
<evidence type="ECO:0000256" key="1">
    <source>
        <dbReference type="ARBA" id="ARBA00022705"/>
    </source>
</evidence>
<dbReference type="PANTHER" id="PTHR23389">
    <property type="entry name" value="CHROMOSOME TRANSMISSION FIDELITY FACTOR 18"/>
    <property type="match status" value="1"/>
</dbReference>
<dbReference type="HOGENOM" id="CLU_004894_3_1_1"/>
<dbReference type="OMA" id="RWLKGWE"/>
<gene>
    <name evidence="5 6" type="ordered locus">CAGL0D04268g</name>
</gene>
<dbReference type="GO" id="GO:0031390">
    <property type="term" value="C:Ctf18 RFC-like complex"/>
    <property type="evidence" value="ECO:0007669"/>
    <property type="project" value="EnsemblFungi"/>
</dbReference>
<dbReference type="InterPro" id="IPR047854">
    <property type="entry name" value="RFC_lid"/>
</dbReference>
<dbReference type="VEuPathDB" id="FungiDB:CAGL0D04268g"/>
<dbReference type="GO" id="GO:0007064">
    <property type="term" value="P:mitotic sister chromatid cohesion"/>
    <property type="evidence" value="ECO:0007669"/>
    <property type="project" value="EnsemblFungi"/>
</dbReference>
<keyword evidence="2" id="KW-0547">Nucleotide-binding</keyword>
<dbReference type="KEGG" id="cgr:2887082"/>
<organism evidence="6 7">
    <name type="scientific">Candida glabrata (strain ATCC 2001 / BCRC 20586 / JCM 3761 / NBRC 0622 / NRRL Y-65 / CBS 138)</name>
    <name type="common">Yeast</name>
    <name type="synonym">Nakaseomyces glabratus</name>
    <dbReference type="NCBI Taxonomy" id="284593"/>
    <lineage>
        <taxon>Eukaryota</taxon>
        <taxon>Fungi</taxon>
        <taxon>Dikarya</taxon>
        <taxon>Ascomycota</taxon>
        <taxon>Saccharomycotina</taxon>
        <taxon>Saccharomycetes</taxon>
        <taxon>Saccharomycetales</taxon>
        <taxon>Saccharomycetaceae</taxon>
        <taxon>Nakaseomyces</taxon>
    </lineage>
</organism>
<dbReference type="CDD" id="cd00009">
    <property type="entry name" value="AAA"/>
    <property type="match status" value="1"/>
</dbReference>
<dbReference type="CDD" id="cd18140">
    <property type="entry name" value="HLD_clamp_RFC"/>
    <property type="match status" value="1"/>
</dbReference>
<protein>
    <recommendedName>
        <fullName evidence="4">AAA+ ATPase domain-containing protein</fullName>
    </recommendedName>
</protein>
<dbReference type="Pfam" id="PF25361">
    <property type="entry name" value="AAA_lid_RFC1"/>
    <property type="match status" value="1"/>
</dbReference>
<dbReference type="GO" id="GO:0043596">
    <property type="term" value="C:nuclear replication fork"/>
    <property type="evidence" value="ECO:0007669"/>
    <property type="project" value="EnsemblFungi"/>
</dbReference>
<evidence type="ECO:0000313" key="5">
    <source>
        <dbReference type="CGD" id="CAL0128241"/>
    </source>
</evidence>
<dbReference type="AlphaFoldDB" id="Q6FVZ3"/>
<dbReference type="GO" id="GO:0003677">
    <property type="term" value="F:DNA binding"/>
    <property type="evidence" value="ECO:0007669"/>
    <property type="project" value="TreeGrafter"/>
</dbReference>
<dbReference type="PANTHER" id="PTHR23389:SF3">
    <property type="entry name" value="CHROMOSOME TRANSMISSION FIDELITY PROTEIN 18 HOMOLOG"/>
    <property type="match status" value="1"/>
</dbReference>
<dbReference type="SMART" id="SM00382">
    <property type="entry name" value="AAA"/>
    <property type="match status" value="1"/>
</dbReference>
<name>Q6FVZ3_CANGA</name>
<accession>Q6FVZ3</accession>
<evidence type="ECO:0000256" key="3">
    <source>
        <dbReference type="ARBA" id="ARBA00022840"/>
    </source>
</evidence>
<keyword evidence="3" id="KW-0067">ATP-binding</keyword>
<dbReference type="InParanoid" id="Q6FVZ3"/>
<dbReference type="GO" id="GO:0016887">
    <property type="term" value="F:ATP hydrolysis activity"/>
    <property type="evidence" value="ECO:0007669"/>
    <property type="project" value="InterPro"/>
</dbReference>
<dbReference type="CGD" id="CAL0128241">
    <property type="gene designation" value="CAGL0D04268g"/>
</dbReference>
<dbReference type="SUPFAM" id="SSF52540">
    <property type="entry name" value="P-loop containing nucleoside triphosphate hydrolases"/>
    <property type="match status" value="1"/>
</dbReference>
<dbReference type="InterPro" id="IPR003593">
    <property type="entry name" value="AAA+_ATPase"/>
</dbReference>
<proteinExistence type="predicted"/>
<dbReference type="Pfam" id="PF00004">
    <property type="entry name" value="AAA"/>
    <property type="match status" value="1"/>
</dbReference>
<keyword evidence="1" id="KW-0235">DNA replication</keyword>
<dbReference type="GO" id="GO:0003689">
    <property type="term" value="F:DNA clamp loader activity"/>
    <property type="evidence" value="ECO:0007669"/>
    <property type="project" value="EnsemblFungi"/>
</dbReference>
<evidence type="ECO:0000313" key="6">
    <source>
        <dbReference type="EMBL" id="CAG58512.1"/>
    </source>
</evidence>
<dbReference type="GO" id="GO:0035753">
    <property type="term" value="P:maintenance of DNA trinucleotide repeats"/>
    <property type="evidence" value="ECO:0007669"/>
    <property type="project" value="EnsemblFungi"/>
</dbReference>
<dbReference type="InterPro" id="IPR003959">
    <property type="entry name" value="ATPase_AAA_core"/>
</dbReference>
<dbReference type="EMBL" id="CR380950">
    <property type="protein sequence ID" value="CAG58512.1"/>
    <property type="molecule type" value="Genomic_DNA"/>
</dbReference>
<dbReference type="FunCoup" id="Q6FVZ3">
    <property type="interactions" value="923"/>
</dbReference>
<evidence type="ECO:0000256" key="2">
    <source>
        <dbReference type="ARBA" id="ARBA00022741"/>
    </source>
</evidence>
<sequence>MDGAPNFSGFGGSVLFGDEGEKLVFNGCKGGSVVLEKRASANATATTSASATTTYNGAVWQAEDGYGINIAHLIDRIEARSDDSNGETAPAETVSGQRSPDCTLWVEKWRPKKFMDLVGNEKNNRRILKWLRQWNFAVFKEQLPQPDQSKEQENFDPFERPMKRILMLNGPPGIGKTSVAHVVAKQAGFSVAEINASDERAGTLVRDKVHNTLFNHSFTGEPVCLIADEIDGSVESGFVKVLIDIVNADKRATDNYVLKKNARGKNNGKSNRYRPKLLLRPIIVICNNLYAPALEKLRPLCEIITLRKPSDNSVRERLTHICMKERINLGMKTINELIDISEGDIRNCVNNLQFQSKGNHKTSNNDNVSEDTLGLKDISLSWFKIVNQIFRKDPHLDNKRQFIRLARKIEKVDNYDRVVTGCHTLFPHVKYSDSGLRKPAAMADWLYFHEQMFKSMFEHNGELLRYCAIVPMVFHQKFGDISNKDDQRIKNADYEQREARKAVESITESIMKKLSTFSPLLASNMNKKDLGFEILPYLDSMIASDISKIKDAKKKQAVLNNIINLIDLFQLELLETRGEHYTSRGVLMIEPPIDKVVLIDEMKKNEVTTKRAANLNLILAKQEEIKVRKRHLNQVEANKGKSTVEETTSKRQKISIENFSKANNDKTVDMLKSQYTAIQQNTTDQNKSTNNESEEVKIWIKYKEGFSDAVRKKVTWETLWS</sequence>
<keyword evidence="7" id="KW-1185">Reference proteome</keyword>
<dbReference type="GO" id="GO:0005524">
    <property type="term" value="F:ATP binding"/>
    <property type="evidence" value="ECO:0007669"/>
    <property type="project" value="UniProtKB-KW"/>
</dbReference>
<evidence type="ECO:0000259" key="4">
    <source>
        <dbReference type="SMART" id="SM00382"/>
    </source>
</evidence>
<dbReference type="Gene3D" id="3.40.50.300">
    <property type="entry name" value="P-loop containing nucleotide triphosphate hydrolases"/>
    <property type="match status" value="1"/>
</dbReference>
<feature type="domain" description="AAA+ ATPase" evidence="4">
    <location>
        <begin position="162"/>
        <end position="310"/>
    </location>
</feature>